<protein>
    <submittedName>
        <fullName evidence="1">Uncharacterized protein</fullName>
    </submittedName>
</protein>
<accession>A0AAD4X513</accession>
<dbReference type="InterPro" id="IPR022552">
    <property type="entry name" value="UPF_Ycf55"/>
</dbReference>
<sequence length="545" mass="62015">MYRKNKMEIGKTNTLLVPHLGEEEVAINGKDRVIPSFAKLRQQTSYYKLSQPIPRNSCFTTVERSSSRRSSYKNRGVISHSSAWEAYGPSGSSILKGHFHVKERSARCCCLGMINSEITPFSGVFIVDQVLLTATIILAYMAGVVPSKNGYFTFRKNVSDCDVVPHSTSFGSTAKSDRQVNVEYAWDAVKKKLIGALDAAQYDGNLDSRIAECNNQNAKHPLSLYALGEAPRLRLLFITLQQLEKEVNSISGGYGEIGRDDRLAEVSRIIQKSSPVVFDTWLEHELSLENRKHHKDIFPTIYKKLEGDESILRNIEKSGKEDLYAEFLFLLRYRSLGVGCRYDVNLFVLFGVDILEDLVINLADGITSNYLELISVDSNMSKDMNRLGLILCSMSTRELQKLRNEVALNKWMHQNMDSIISMYEDRFDLSTFSVRLPEDSDSRESKNLHWWQKLPLKKPARPISMLHYVVISQLSMAVKRTEELRALTGWRYYFSLFLEFSDISMPLVKAIFGKVSSAISFLLVSLIGRSLGLIYSGIRQSLWWR</sequence>
<evidence type="ECO:0000313" key="1">
    <source>
        <dbReference type="EMBL" id="KAI3847088.1"/>
    </source>
</evidence>
<gene>
    <name evidence="1" type="ORF">MKW98_015443</name>
</gene>
<proteinExistence type="predicted"/>
<dbReference type="PANTHER" id="PTHR36807:SF2">
    <property type="entry name" value="PHOSPHOGLYCOLATE PHOSPHATASE"/>
    <property type="match status" value="1"/>
</dbReference>
<dbReference type="AlphaFoldDB" id="A0AAD4X513"/>
<evidence type="ECO:0000313" key="2">
    <source>
        <dbReference type="Proteomes" id="UP001202328"/>
    </source>
</evidence>
<dbReference type="Proteomes" id="UP001202328">
    <property type="component" value="Unassembled WGS sequence"/>
</dbReference>
<comment type="caution">
    <text evidence="1">The sequence shown here is derived from an EMBL/GenBank/DDBJ whole genome shotgun (WGS) entry which is preliminary data.</text>
</comment>
<dbReference type="Pfam" id="PF12452">
    <property type="entry name" value="DUF3685"/>
    <property type="match status" value="1"/>
</dbReference>
<name>A0AAD4X513_9MAGN</name>
<keyword evidence="2" id="KW-1185">Reference proteome</keyword>
<dbReference type="PANTHER" id="PTHR36807">
    <property type="entry name" value="PHOSPHOGLYCOLATE PHOSPHATASE"/>
    <property type="match status" value="1"/>
</dbReference>
<dbReference type="EMBL" id="JAJJMB010016464">
    <property type="protein sequence ID" value="KAI3847088.1"/>
    <property type="molecule type" value="Genomic_DNA"/>
</dbReference>
<organism evidence="1 2">
    <name type="scientific">Papaver atlanticum</name>
    <dbReference type="NCBI Taxonomy" id="357466"/>
    <lineage>
        <taxon>Eukaryota</taxon>
        <taxon>Viridiplantae</taxon>
        <taxon>Streptophyta</taxon>
        <taxon>Embryophyta</taxon>
        <taxon>Tracheophyta</taxon>
        <taxon>Spermatophyta</taxon>
        <taxon>Magnoliopsida</taxon>
        <taxon>Ranunculales</taxon>
        <taxon>Papaveraceae</taxon>
        <taxon>Papaveroideae</taxon>
        <taxon>Papaver</taxon>
    </lineage>
</organism>
<reference evidence="1" key="1">
    <citation type="submission" date="2022-04" db="EMBL/GenBank/DDBJ databases">
        <title>A functionally conserved STORR gene fusion in Papaver species that diverged 16.8 million years ago.</title>
        <authorList>
            <person name="Catania T."/>
        </authorList>
    </citation>
    <scope>NUCLEOTIDE SEQUENCE</scope>
    <source>
        <strain evidence="1">S-188037</strain>
    </source>
</reference>